<dbReference type="SUPFAM" id="SSF48371">
    <property type="entry name" value="ARM repeat"/>
    <property type="match status" value="1"/>
</dbReference>
<dbReference type="RefSeq" id="XP_035828322.1">
    <property type="nucleotide sequence ID" value="XM_035972429.1"/>
</dbReference>
<sequence length="361" mass="41131">MLPHAGHCRHDSSWTFIVPGPSKDNQCLLCLIDIMGDMSVSGVQRHVALSMLKGLLEAQDTAWDQMSHHPQLLFHIFDLTTDVYYNEPYTDLAVAVVTFVISATQEERVLKYFMEKCYDIVHCKRQEEPIQFCLLVMNRQCDIDAGNTKFLMLCQAHLLSEILAVSGTLSKTIRKTFVQLLTHVMAVFCSEDAEWPPDVENFVWKIAEAQIPWLNDGDLGRDFHRACLRLLKETLRSRDLRSILIHVGRDVPGDPTLLMGLKKILTTKDEELVLLGVQCLYVVVSSAEDVQQSRDIMATDLAEFVFESLHTKNSLLLSTVFRCLLSMAQHQAFYEKCHAVYGMRLLVLRVDTDSFLGFFNL</sequence>
<accession>A0ABM1W0X9</accession>
<dbReference type="GeneID" id="118478570"/>
<protein>
    <submittedName>
        <fullName evidence="2">Meiosis inhibitor protein 1-like</fullName>
    </submittedName>
</protein>
<keyword evidence="1" id="KW-1185">Reference proteome</keyword>
<dbReference type="InterPro" id="IPR052133">
    <property type="entry name" value="Immune_Signaling-Apoptosis_Reg"/>
</dbReference>
<gene>
    <name evidence="2" type="primary">LOC118478570</name>
</gene>
<proteinExistence type="predicted"/>
<dbReference type="PANTHER" id="PTHR12044:SF14">
    <property type="entry name" value="MEIOTIC DOUBLE-STRANDED BREAK FORMATION PROTEIN 1"/>
    <property type="match status" value="1"/>
</dbReference>
<name>A0ABM1W0X9_APLCA</name>
<dbReference type="InterPro" id="IPR016024">
    <property type="entry name" value="ARM-type_fold"/>
</dbReference>
<dbReference type="Proteomes" id="UP000694888">
    <property type="component" value="Unplaced"/>
</dbReference>
<evidence type="ECO:0000313" key="2">
    <source>
        <dbReference type="RefSeq" id="XP_035828322.1"/>
    </source>
</evidence>
<organism evidence="1 2">
    <name type="scientific">Aplysia californica</name>
    <name type="common">California sea hare</name>
    <dbReference type="NCBI Taxonomy" id="6500"/>
    <lineage>
        <taxon>Eukaryota</taxon>
        <taxon>Metazoa</taxon>
        <taxon>Spiralia</taxon>
        <taxon>Lophotrochozoa</taxon>
        <taxon>Mollusca</taxon>
        <taxon>Gastropoda</taxon>
        <taxon>Heterobranchia</taxon>
        <taxon>Euthyneura</taxon>
        <taxon>Tectipleura</taxon>
        <taxon>Aplysiida</taxon>
        <taxon>Aplysioidea</taxon>
        <taxon>Aplysiidae</taxon>
        <taxon>Aplysia</taxon>
    </lineage>
</organism>
<dbReference type="PANTHER" id="PTHR12044">
    <property type="entry name" value="BCL2 INTERACTING MEDIATOR OF CELL DEATH"/>
    <property type="match status" value="1"/>
</dbReference>
<reference evidence="2" key="1">
    <citation type="submission" date="2025-08" db="UniProtKB">
        <authorList>
            <consortium name="RefSeq"/>
        </authorList>
    </citation>
    <scope>IDENTIFICATION</scope>
</reference>
<evidence type="ECO:0000313" key="1">
    <source>
        <dbReference type="Proteomes" id="UP000694888"/>
    </source>
</evidence>